<keyword evidence="1" id="KW-1133">Transmembrane helix</keyword>
<comment type="caution">
    <text evidence="2">The sequence shown here is derived from an EMBL/GenBank/DDBJ whole genome shotgun (WGS) entry which is preliminary data.</text>
</comment>
<dbReference type="EMBL" id="FNTT01000002">
    <property type="protein sequence ID" value="SEE76099.1"/>
    <property type="molecule type" value="Genomic_DNA"/>
</dbReference>
<accession>A0ABY0ZIH5</accession>
<evidence type="ECO:0000313" key="2">
    <source>
        <dbReference type="EMBL" id="SEE76099.1"/>
    </source>
</evidence>
<proteinExistence type="predicted"/>
<evidence type="ECO:0000256" key="1">
    <source>
        <dbReference type="SAM" id="Phobius"/>
    </source>
</evidence>
<dbReference type="Proteomes" id="UP000183915">
    <property type="component" value="Unassembled WGS sequence"/>
</dbReference>
<organism evidence="2 3">
    <name type="scientific">Pseudomonas kilonensis</name>
    <dbReference type="NCBI Taxonomy" id="132476"/>
    <lineage>
        <taxon>Bacteria</taxon>
        <taxon>Pseudomonadati</taxon>
        <taxon>Pseudomonadota</taxon>
        <taxon>Gammaproteobacteria</taxon>
        <taxon>Pseudomonadales</taxon>
        <taxon>Pseudomonadaceae</taxon>
        <taxon>Pseudomonas</taxon>
    </lineage>
</organism>
<keyword evidence="1" id="KW-0472">Membrane</keyword>
<reference evidence="2 3" key="1">
    <citation type="submission" date="2016-10" db="EMBL/GenBank/DDBJ databases">
        <authorList>
            <person name="Varghese N."/>
            <person name="Submissions S."/>
        </authorList>
    </citation>
    <scope>NUCLEOTIDE SEQUENCE [LARGE SCALE GENOMIC DNA]</scope>
    <source>
        <strain evidence="2 3">BS3780</strain>
    </source>
</reference>
<protein>
    <submittedName>
        <fullName evidence="2">Uncharacterized protein</fullName>
    </submittedName>
</protein>
<gene>
    <name evidence="2" type="ORF">SAMN04490188_5582</name>
</gene>
<dbReference type="RefSeq" id="WP_156334919.1">
    <property type="nucleotide sequence ID" value="NZ_FNTT01000002.1"/>
</dbReference>
<keyword evidence="3" id="KW-1185">Reference proteome</keyword>
<name>A0ABY0ZIH5_9PSED</name>
<keyword evidence="1" id="KW-0812">Transmembrane</keyword>
<sequence length="53" mass="5731">MNTETLSEDSTDRATVNIKRTTVTAFLVMIIIGLAALTTIISNFDVKASISEL</sequence>
<feature type="transmembrane region" description="Helical" evidence="1">
    <location>
        <begin position="23"/>
        <end position="44"/>
    </location>
</feature>
<evidence type="ECO:0000313" key="3">
    <source>
        <dbReference type="Proteomes" id="UP000183915"/>
    </source>
</evidence>